<evidence type="ECO:0000256" key="3">
    <source>
        <dbReference type="ARBA" id="ARBA00022692"/>
    </source>
</evidence>
<accession>A0AAN7ZZ26</accession>
<feature type="transmembrane region" description="Helical" evidence="7">
    <location>
        <begin position="120"/>
        <end position="139"/>
    </location>
</feature>
<comment type="subcellular location">
    <subcellularLocation>
        <location evidence="1">Membrane</location>
        <topology evidence="1">Multi-pass membrane protein</topology>
    </subcellularLocation>
</comment>
<dbReference type="GO" id="GO:0005886">
    <property type="term" value="C:plasma membrane"/>
    <property type="evidence" value="ECO:0007669"/>
    <property type="project" value="TreeGrafter"/>
</dbReference>
<dbReference type="EMBL" id="JAVRQU010000018">
    <property type="protein sequence ID" value="KAK5692896.1"/>
    <property type="molecule type" value="Genomic_DNA"/>
</dbReference>
<reference evidence="9" key="1">
    <citation type="submission" date="2023-08" db="EMBL/GenBank/DDBJ databases">
        <title>Black Yeasts Isolated from many extreme environments.</title>
        <authorList>
            <person name="Coleine C."/>
            <person name="Stajich J.E."/>
            <person name="Selbmann L."/>
        </authorList>
    </citation>
    <scope>NUCLEOTIDE SEQUENCE</scope>
    <source>
        <strain evidence="9">CCFEE 5810</strain>
    </source>
</reference>
<keyword evidence="5 7" id="KW-0472">Membrane</keyword>
<comment type="caution">
    <text evidence="9">The sequence shown here is derived from an EMBL/GenBank/DDBJ whole genome shotgun (WGS) entry which is preliminary data.</text>
</comment>
<dbReference type="PANTHER" id="PTHR23501">
    <property type="entry name" value="MAJOR FACILITATOR SUPERFAMILY"/>
    <property type="match status" value="1"/>
</dbReference>
<dbReference type="Proteomes" id="UP001310594">
    <property type="component" value="Unassembled WGS sequence"/>
</dbReference>
<dbReference type="InterPro" id="IPR005829">
    <property type="entry name" value="Sugar_transporter_CS"/>
</dbReference>
<dbReference type="AlphaFoldDB" id="A0AAN7ZZ26"/>
<feature type="compositionally biased region" description="Basic and acidic residues" evidence="6">
    <location>
        <begin position="1"/>
        <end position="17"/>
    </location>
</feature>
<evidence type="ECO:0000313" key="9">
    <source>
        <dbReference type="EMBL" id="KAK5692896.1"/>
    </source>
</evidence>
<evidence type="ECO:0000256" key="7">
    <source>
        <dbReference type="SAM" id="Phobius"/>
    </source>
</evidence>
<dbReference type="SUPFAM" id="SSF103473">
    <property type="entry name" value="MFS general substrate transporter"/>
    <property type="match status" value="1"/>
</dbReference>
<organism evidence="9 10">
    <name type="scientific">Elasticomyces elasticus</name>
    <dbReference type="NCBI Taxonomy" id="574655"/>
    <lineage>
        <taxon>Eukaryota</taxon>
        <taxon>Fungi</taxon>
        <taxon>Dikarya</taxon>
        <taxon>Ascomycota</taxon>
        <taxon>Pezizomycotina</taxon>
        <taxon>Dothideomycetes</taxon>
        <taxon>Dothideomycetidae</taxon>
        <taxon>Mycosphaerellales</taxon>
        <taxon>Teratosphaeriaceae</taxon>
        <taxon>Elasticomyces</taxon>
    </lineage>
</organism>
<feature type="transmembrane region" description="Helical" evidence="7">
    <location>
        <begin position="212"/>
        <end position="233"/>
    </location>
</feature>
<keyword evidence="3 7" id="KW-0812">Transmembrane</keyword>
<feature type="transmembrane region" description="Helical" evidence="7">
    <location>
        <begin position="177"/>
        <end position="200"/>
    </location>
</feature>
<dbReference type="PROSITE" id="PS50850">
    <property type="entry name" value="MFS"/>
    <property type="match status" value="1"/>
</dbReference>
<sequence>MHQEEKAGTVVEHHEDVQTSSVTSKERQEPELIGLVANVDELPQGYFRSKNFLGSLLATELGLMAAVAQFGYIAPILSLINADLGPDPNYIWISLIYNVCLSVFLPVVGRLSDIFGRRNFMIGGAILGVVGTIICATSQSINVLIGGNVICGVANATQMSFHVVMGELVPLRYRYKINAILYISCIPASALGGIIAYSFVVHYPTVSWRGPYYLLIAINALALICWVLFYYPPNFRNLHVDQGDKSKKAFWIKHYDYVGTVLFAAGFVMFTIGLNSGVLLDSWTMKANIDFNRRRERLSLGLW</sequence>
<evidence type="ECO:0000313" key="10">
    <source>
        <dbReference type="Proteomes" id="UP001310594"/>
    </source>
</evidence>
<protein>
    <recommendedName>
        <fullName evidence="8">Major facilitator superfamily (MFS) profile domain-containing protein</fullName>
    </recommendedName>
</protein>
<dbReference type="GO" id="GO:0022857">
    <property type="term" value="F:transmembrane transporter activity"/>
    <property type="evidence" value="ECO:0007669"/>
    <property type="project" value="InterPro"/>
</dbReference>
<dbReference type="Gene3D" id="1.20.1250.20">
    <property type="entry name" value="MFS general substrate transporter like domains"/>
    <property type="match status" value="1"/>
</dbReference>
<gene>
    <name evidence="9" type="ORF">LTR97_010372</name>
</gene>
<feature type="transmembrane region" description="Helical" evidence="7">
    <location>
        <begin position="89"/>
        <end position="108"/>
    </location>
</feature>
<dbReference type="InterPro" id="IPR036259">
    <property type="entry name" value="MFS_trans_sf"/>
</dbReference>
<evidence type="ECO:0000256" key="6">
    <source>
        <dbReference type="SAM" id="MobiDB-lite"/>
    </source>
</evidence>
<evidence type="ECO:0000259" key="8">
    <source>
        <dbReference type="PROSITE" id="PS50850"/>
    </source>
</evidence>
<name>A0AAN7ZZ26_9PEZI</name>
<dbReference type="InterPro" id="IPR010573">
    <property type="entry name" value="MFS_Str1/Tri12-like"/>
</dbReference>
<evidence type="ECO:0000256" key="2">
    <source>
        <dbReference type="ARBA" id="ARBA00022448"/>
    </source>
</evidence>
<evidence type="ECO:0000256" key="4">
    <source>
        <dbReference type="ARBA" id="ARBA00022989"/>
    </source>
</evidence>
<dbReference type="PANTHER" id="PTHR23501:SF109">
    <property type="entry name" value="MAJOR FACILITATOR SUPERFAMILY (MFS) PROFILE DOMAIN-CONTAINING PROTEIN-RELATED"/>
    <property type="match status" value="1"/>
</dbReference>
<evidence type="ECO:0000256" key="1">
    <source>
        <dbReference type="ARBA" id="ARBA00004141"/>
    </source>
</evidence>
<keyword evidence="2" id="KW-0813">Transport</keyword>
<feature type="transmembrane region" description="Helical" evidence="7">
    <location>
        <begin position="254"/>
        <end position="274"/>
    </location>
</feature>
<feature type="domain" description="Major facilitator superfamily (MFS) profile" evidence="8">
    <location>
        <begin position="55"/>
        <end position="303"/>
    </location>
</feature>
<dbReference type="PROSITE" id="PS00216">
    <property type="entry name" value="SUGAR_TRANSPORT_1"/>
    <property type="match status" value="1"/>
</dbReference>
<keyword evidence="4 7" id="KW-1133">Transmembrane helix</keyword>
<feature type="transmembrane region" description="Helical" evidence="7">
    <location>
        <begin position="52"/>
        <end position="77"/>
    </location>
</feature>
<proteinExistence type="predicted"/>
<evidence type="ECO:0000256" key="5">
    <source>
        <dbReference type="ARBA" id="ARBA00023136"/>
    </source>
</evidence>
<feature type="region of interest" description="Disordered" evidence="6">
    <location>
        <begin position="1"/>
        <end position="26"/>
    </location>
</feature>
<dbReference type="InterPro" id="IPR020846">
    <property type="entry name" value="MFS_dom"/>
</dbReference>
<dbReference type="Pfam" id="PF06609">
    <property type="entry name" value="TRI12"/>
    <property type="match status" value="1"/>
</dbReference>